<comment type="caution">
    <text evidence="3">The sequence shown here is derived from an EMBL/GenBank/DDBJ whole genome shotgun (WGS) entry which is preliminary data.</text>
</comment>
<sequence length="1312" mass="147691">MPVGSRKLVPNTHNRDTNTLTWGPGRFTSQRDVNLFSNHMDPQRSAAPPQVQAPEEPMEVGITCNPWCQALKQVVRECDSALTAQLRHLSAIKRQRILAAVQNAVDCVQKVFEDERKNDQEAREIVQALATSAERLSEILPDVLNDAAQMRVLTKKLGCNANELERRLEEKEEEIAVLKAKLESFQAGISHQPERGSAEDTQGSPEEPDHCRGEEVRWKVLADGIPERTGSQVSKICVDSREQFTGGNPKWQFRWYLRKARRTPCERLRAQVDWTNLRKLETESVFDFCCRLRAIAKRKSPDSDCDFEMGSKLYECLSEWKDSYYMLAALDSPKGTVFDEVRKVALRLERTQEPSTSTAVQPKTWKQRYGKGKVEQKQEQSTPVPPQSPPRKPKGDNPRQRGTPQQQRGPPRNPRKKDQPKSVEKAASKPKAIKESSTRSKQTRNTFSTHLKSWCCKIKRVRSPKPDSAYGGPCLCNIEIFGMKAKALIDTGSVITIIPLGLLKKAMKRGADLDKMVTMMGSGSATQVYDASGNLMSFLMLIAATISVEGAGSARVQMHIQKSENDTILLGTNALESLGIRIQLGSSAKEEQQPKRDSSESLASAAHKVIIPPFSAAKVVLTGPTDPTRQVFLSSDDRIASAVCQVSDGHATVSVVNRESKAWKIPKGQPLGTWTQDRWYDPKTADIPGDMLEIKRAALPSEEEKLNILLDILKQNWQSGDFPKELEGKWLDELREDKNFEPVIDAVENGRDVECARAGPLSEVVPDPPIPELVLETPFQLGRAVTILQATHLPEHVKRDLLLDTSYITMSAIGLAVAYAYLRKKCMHIGNHLRKAIHAQVEPHPHRHTEEPYNLEALVTKACRCQSILADWSTAEWSRLEVKKVVVLLPEGFEPYVGGFTHIHQVAYAYVGPADFRREWFDGEISAIVFFTPSRSATPDDWYHGLWRWMLSCVADGADLFCLPGPRDEETWGFGIDFVRDFCDEIRIQRPSLIPRIHELLPFGDEREADAPFNNAAPRYMANNLRYLESAVRRFLNTSLRYYRAHIVLLRYHRTPPPRERQERGDGPPDHGNAPHAAIAPQEPGGLAPRRQERAADAPGHQNGADRAPGRQPRGPAPRQQGQPAPSRRRSSRDRPRPRGRSRDRWDPSPRFHGNCERTPPRGRHADMEAQQRGRRASPQRGRGASPQRGYRASPPRDRHLRHAEDHLRGTTIRTRETNTTKRGTAPVVRGGCLRFLGESRVGTTATEEFARFRGRGDRIRLSEDSLTEPSYLRWLLCCLIRLCTYSVLYSFDHCLKVLAACLAACETPLPF</sequence>
<organism evidence="3 4">
    <name type="scientific">Ancylostoma caninum</name>
    <name type="common">Dog hookworm</name>
    <dbReference type="NCBI Taxonomy" id="29170"/>
    <lineage>
        <taxon>Eukaryota</taxon>
        <taxon>Metazoa</taxon>
        <taxon>Ecdysozoa</taxon>
        <taxon>Nematoda</taxon>
        <taxon>Chromadorea</taxon>
        <taxon>Rhabditida</taxon>
        <taxon>Rhabditina</taxon>
        <taxon>Rhabditomorpha</taxon>
        <taxon>Strongyloidea</taxon>
        <taxon>Ancylostomatidae</taxon>
        <taxon>Ancylostomatinae</taxon>
        <taxon>Ancylostoma</taxon>
    </lineage>
</organism>
<keyword evidence="1" id="KW-0175">Coiled coil</keyword>
<feature type="region of interest" description="Disordered" evidence="2">
    <location>
        <begin position="1054"/>
        <end position="1225"/>
    </location>
</feature>
<feature type="coiled-coil region" evidence="1">
    <location>
        <begin position="154"/>
        <end position="188"/>
    </location>
</feature>
<dbReference type="EMBL" id="JOJR01000155">
    <property type="protein sequence ID" value="RCN43506.1"/>
    <property type="molecule type" value="Genomic_DNA"/>
</dbReference>
<feature type="region of interest" description="Disordered" evidence="2">
    <location>
        <begin position="350"/>
        <end position="446"/>
    </location>
</feature>
<feature type="compositionally biased region" description="Low complexity" evidence="2">
    <location>
        <begin position="400"/>
        <end position="410"/>
    </location>
</feature>
<evidence type="ECO:0000256" key="1">
    <source>
        <dbReference type="SAM" id="Coils"/>
    </source>
</evidence>
<evidence type="ECO:0000256" key="2">
    <source>
        <dbReference type="SAM" id="MobiDB-lite"/>
    </source>
</evidence>
<feature type="compositionally biased region" description="Low complexity" evidence="2">
    <location>
        <begin position="1105"/>
        <end position="1126"/>
    </location>
</feature>
<protein>
    <recommendedName>
        <fullName evidence="5">Peptidase A2 domain-containing protein</fullName>
    </recommendedName>
</protein>
<keyword evidence="4" id="KW-1185">Reference proteome</keyword>
<dbReference type="SUPFAM" id="SSF50630">
    <property type="entry name" value="Acid proteases"/>
    <property type="match status" value="1"/>
</dbReference>
<feature type="region of interest" description="Disordered" evidence="2">
    <location>
        <begin position="1"/>
        <end position="24"/>
    </location>
</feature>
<evidence type="ECO:0008006" key="5">
    <source>
        <dbReference type="Google" id="ProtNLM"/>
    </source>
</evidence>
<dbReference type="OrthoDB" id="9950135at2759"/>
<dbReference type="Gene3D" id="2.40.70.10">
    <property type="entry name" value="Acid Proteases"/>
    <property type="match status" value="1"/>
</dbReference>
<evidence type="ECO:0000313" key="4">
    <source>
        <dbReference type="Proteomes" id="UP000252519"/>
    </source>
</evidence>
<feature type="compositionally biased region" description="Basic and acidic residues" evidence="2">
    <location>
        <begin position="416"/>
        <end position="438"/>
    </location>
</feature>
<dbReference type="InterPro" id="IPR021109">
    <property type="entry name" value="Peptidase_aspartic_dom_sf"/>
</dbReference>
<feature type="region of interest" description="Disordered" evidence="2">
    <location>
        <begin position="189"/>
        <end position="212"/>
    </location>
</feature>
<feature type="compositionally biased region" description="Basic and acidic residues" evidence="2">
    <location>
        <begin position="1057"/>
        <end position="1069"/>
    </location>
</feature>
<accession>A0A368GGJ0</accession>
<feature type="compositionally biased region" description="Basic and acidic residues" evidence="2">
    <location>
        <begin position="1133"/>
        <end position="1172"/>
    </location>
</feature>
<feature type="compositionally biased region" description="Basic and acidic residues" evidence="2">
    <location>
        <begin position="1195"/>
        <end position="1220"/>
    </location>
</feature>
<proteinExistence type="predicted"/>
<dbReference type="Proteomes" id="UP000252519">
    <property type="component" value="Unassembled WGS sequence"/>
</dbReference>
<name>A0A368GGJ0_ANCCA</name>
<gene>
    <name evidence="3" type="ORF">ANCCAN_10514</name>
</gene>
<reference evidence="3 4" key="1">
    <citation type="submission" date="2014-10" db="EMBL/GenBank/DDBJ databases">
        <title>Draft genome of the hookworm Ancylostoma caninum.</title>
        <authorList>
            <person name="Mitreva M."/>
        </authorList>
    </citation>
    <scope>NUCLEOTIDE SEQUENCE [LARGE SCALE GENOMIC DNA]</scope>
    <source>
        <strain evidence="3 4">Baltimore</strain>
    </source>
</reference>
<evidence type="ECO:0000313" key="3">
    <source>
        <dbReference type="EMBL" id="RCN43506.1"/>
    </source>
</evidence>
<dbReference type="STRING" id="29170.A0A368GGJ0"/>